<dbReference type="AlphaFoldDB" id="S0FNM3"/>
<dbReference type="InterPro" id="IPR036388">
    <property type="entry name" value="WH-like_DNA-bd_sf"/>
</dbReference>
<dbReference type="PATRIC" id="fig|1195236.3.peg.2462"/>
<dbReference type="InterPro" id="IPR000524">
    <property type="entry name" value="Tscrpt_reg_HTH_GntR"/>
</dbReference>
<keyword evidence="1" id="KW-0805">Transcription regulation</keyword>
<sequence>MANDYSSNVPIYLQIMNDVKLRIVSGVWEPGQRLQSVRDLAVEFSVNPNTMQRALSELERDGLLYTERTSGRYVSQDQQKISKARSGMAEEYTESYYDAMQKLGYKNEEIIKIVSNKSSL</sequence>
<dbReference type="RefSeq" id="WP_004625716.1">
    <property type="nucleotide sequence ID" value="NZ_AORV01000032.1"/>
</dbReference>
<dbReference type="eggNOG" id="COG1725">
    <property type="taxonomic scope" value="Bacteria"/>
</dbReference>
<feature type="domain" description="HTH gntR-type" evidence="4">
    <location>
        <begin position="9"/>
        <end position="77"/>
    </location>
</feature>
<dbReference type="STRING" id="1195236.CTER_2158"/>
<dbReference type="InterPro" id="IPR036390">
    <property type="entry name" value="WH_DNA-bd_sf"/>
</dbReference>
<dbReference type="EMBL" id="AORV01000032">
    <property type="protein sequence ID" value="EMS71961.1"/>
    <property type="molecule type" value="Genomic_DNA"/>
</dbReference>
<organism evidence="5 6">
    <name type="scientific">Ruminiclostridium cellobioparum subsp. termitidis CT1112</name>
    <dbReference type="NCBI Taxonomy" id="1195236"/>
    <lineage>
        <taxon>Bacteria</taxon>
        <taxon>Bacillati</taxon>
        <taxon>Bacillota</taxon>
        <taxon>Clostridia</taxon>
        <taxon>Eubacteriales</taxon>
        <taxon>Oscillospiraceae</taxon>
        <taxon>Ruminiclostridium</taxon>
    </lineage>
</organism>
<evidence type="ECO:0000313" key="5">
    <source>
        <dbReference type="EMBL" id="EMS71961.1"/>
    </source>
</evidence>
<dbReference type="CDD" id="cd07377">
    <property type="entry name" value="WHTH_GntR"/>
    <property type="match status" value="1"/>
</dbReference>
<protein>
    <submittedName>
        <fullName evidence="5">Putative transcriptional regulator</fullName>
    </submittedName>
</protein>
<keyword evidence="2" id="KW-0238">DNA-binding</keyword>
<dbReference type="Proteomes" id="UP000014155">
    <property type="component" value="Unassembled WGS sequence"/>
</dbReference>
<evidence type="ECO:0000313" key="6">
    <source>
        <dbReference type="Proteomes" id="UP000014155"/>
    </source>
</evidence>
<accession>S0FNM3</accession>
<name>S0FNM3_RUMCE</name>
<dbReference type="PANTHER" id="PTHR38445:SF6">
    <property type="entry name" value="GNTR-FAMILY TRANSCRIPTIONAL REGULATOR"/>
    <property type="match status" value="1"/>
</dbReference>
<dbReference type="PROSITE" id="PS50949">
    <property type="entry name" value="HTH_GNTR"/>
    <property type="match status" value="1"/>
</dbReference>
<dbReference type="GO" id="GO:0003700">
    <property type="term" value="F:DNA-binding transcription factor activity"/>
    <property type="evidence" value="ECO:0007669"/>
    <property type="project" value="InterPro"/>
</dbReference>
<dbReference type="SMART" id="SM00345">
    <property type="entry name" value="HTH_GNTR"/>
    <property type="match status" value="1"/>
</dbReference>
<keyword evidence="3" id="KW-0804">Transcription</keyword>
<evidence type="ECO:0000259" key="4">
    <source>
        <dbReference type="PROSITE" id="PS50949"/>
    </source>
</evidence>
<evidence type="ECO:0000256" key="3">
    <source>
        <dbReference type="ARBA" id="ARBA00023163"/>
    </source>
</evidence>
<dbReference type="Gene3D" id="1.10.10.10">
    <property type="entry name" value="Winged helix-like DNA-binding domain superfamily/Winged helix DNA-binding domain"/>
    <property type="match status" value="1"/>
</dbReference>
<dbReference type="PANTHER" id="PTHR38445">
    <property type="entry name" value="HTH-TYPE TRANSCRIPTIONAL REPRESSOR YTRA"/>
    <property type="match status" value="1"/>
</dbReference>
<proteinExistence type="predicted"/>
<dbReference type="Pfam" id="PF00392">
    <property type="entry name" value="GntR"/>
    <property type="match status" value="1"/>
</dbReference>
<reference evidence="5 6" key="1">
    <citation type="journal article" date="2013" name="Genome Announc.">
        <title>Draft Genome Sequence of the Cellulolytic, Mesophilic, Anaerobic Bacterium Clostridium termitidis Strain CT1112 (DSM 5398).</title>
        <authorList>
            <person name="Lal S."/>
            <person name="Ramachandran U."/>
            <person name="Zhang X."/>
            <person name="Munir R."/>
            <person name="Sparling R."/>
            <person name="Levin D.B."/>
        </authorList>
    </citation>
    <scope>NUCLEOTIDE SEQUENCE [LARGE SCALE GENOMIC DNA]</scope>
    <source>
        <strain evidence="5 6">CT1112</strain>
    </source>
</reference>
<dbReference type="SUPFAM" id="SSF46785">
    <property type="entry name" value="Winged helix' DNA-binding domain"/>
    <property type="match status" value="1"/>
</dbReference>
<dbReference type="GO" id="GO:0003677">
    <property type="term" value="F:DNA binding"/>
    <property type="evidence" value="ECO:0007669"/>
    <property type="project" value="UniProtKB-KW"/>
</dbReference>
<evidence type="ECO:0000256" key="2">
    <source>
        <dbReference type="ARBA" id="ARBA00023125"/>
    </source>
</evidence>
<comment type="caution">
    <text evidence="5">The sequence shown here is derived from an EMBL/GenBank/DDBJ whole genome shotgun (WGS) entry which is preliminary data.</text>
</comment>
<evidence type="ECO:0000256" key="1">
    <source>
        <dbReference type="ARBA" id="ARBA00023015"/>
    </source>
</evidence>
<gene>
    <name evidence="5" type="ORF">CTER_2158</name>
</gene>
<keyword evidence="6" id="KW-1185">Reference proteome</keyword>